<dbReference type="HOGENOM" id="CLU_1250663_0_0_1"/>
<reference evidence="1 2" key="1">
    <citation type="submission" date="2011-08" db="EMBL/GenBank/DDBJ databases">
        <authorList>
            <person name="Liu Z.J."/>
            <person name="Shi F.L."/>
            <person name="Lu J.Q."/>
            <person name="Li M."/>
            <person name="Wang Z.L."/>
        </authorList>
    </citation>
    <scope>NUCLEOTIDE SEQUENCE [LARGE SCALE GENOMIC DNA]</scope>
    <source>
        <strain evidence="1 2">USNM 41457</strain>
    </source>
</reference>
<dbReference type="InterPro" id="IPR009072">
    <property type="entry name" value="Histone-fold"/>
</dbReference>
<dbReference type="InParanoid" id="J8ZT45"/>
<evidence type="ECO:0000313" key="1">
    <source>
        <dbReference type="EMBL" id="EJW02843.1"/>
    </source>
</evidence>
<accession>J8ZT45</accession>
<dbReference type="AlphaFoldDB" id="J8ZT45"/>
<dbReference type="Proteomes" id="UP000003163">
    <property type="component" value="Unassembled WGS sequence"/>
</dbReference>
<dbReference type="Gene3D" id="1.10.20.10">
    <property type="entry name" value="Histone, subunit A"/>
    <property type="match status" value="1"/>
</dbReference>
<organism evidence="1 2">
    <name type="scientific">Edhazardia aedis (strain USNM 41457)</name>
    <name type="common">Microsporidian parasite</name>
    <dbReference type="NCBI Taxonomy" id="1003232"/>
    <lineage>
        <taxon>Eukaryota</taxon>
        <taxon>Fungi</taxon>
        <taxon>Fungi incertae sedis</taxon>
        <taxon>Microsporidia</taxon>
        <taxon>Edhazardia</taxon>
    </lineage>
</organism>
<dbReference type="SUPFAM" id="SSF47113">
    <property type="entry name" value="Histone-fold"/>
    <property type="match status" value="1"/>
</dbReference>
<comment type="caution">
    <text evidence="1">The sequence shown here is derived from an EMBL/GenBank/DDBJ whole genome shotgun (WGS) entry which is preliminary data.</text>
</comment>
<sequence length="221" mass="25361">MSNKKEDIQELKEKNELEQTKISLTTQCNEINNVNEFSGFENESKNAKSNNETIILDVNDEKIVHNRNIEAELVLEKELNAENDAEDAFLDDFVSNESEIESEKHFLISETGAPNKTTDKYIINIVKSDPIIPISVTKKIIKCDEDLQTITANEIQALNEGSQVLFNKFIGKCLSKCKENKRKTVFMSDIVDVIKENYEFSFLKDLYDDETFEADKIDDVF</sequence>
<proteinExistence type="predicted"/>
<keyword evidence="2" id="KW-1185">Reference proteome</keyword>
<gene>
    <name evidence="1" type="ORF">EDEG_02784</name>
</gene>
<protein>
    <recommendedName>
        <fullName evidence="3">Transcription factor CBF/NF-Y/archaeal histone domain-containing protein</fullName>
    </recommendedName>
</protein>
<evidence type="ECO:0000313" key="2">
    <source>
        <dbReference type="Proteomes" id="UP000003163"/>
    </source>
</evidence>
<dbReference type="GO" id="GO:0046982">
    <property type="term" value="F:protein heterodimerization activity"/>
    <property type="evidence" value="ECO:0007669"/>
    <property type="project" value="InterPro"/>
</dbReference>
<evidence type="ECO:0008006" key="3">
    <source>
        <dbReference type="Google" id="ProtNLM"/>
    </source>
</evidence>
<name>J8ZT45_EDHAE</name>
<reference evidence="2" key="2">
    <citation type="submission" date="2015-07" db="EMBL/GenBank/DDBJ databases">
        <title>Contrasting host-pathogen interactions and genome evolution in two generalist and specialist microsporidian pathogens of mosquitoes.</title>
        <authorList>
            <consortium name="The Broad Institute Genomics Platform"/>
            <consortium name="The Broad Institute Genome Sequencing Center for Infectious Disease"/>
            <person name="Cuomo C.A."/>
            <person name="Sanscrainte N.D."/>
            <person name="Goldberg J.M."/>
            <person name="Heiman D."/>
            <person name="Young S."/>
            <person name="Zeng Q."/>
            <person name="Becnel J.J."/>
            <person name="Birren B.W."/>
        </authorList>
    </citation>
    <scope>NUCLEOTIDE SEQUENCE [LARGE SCALE GENOMIC DNA]</scope>
    <source>
        <strain evidence="2">USNM 41457</strain>
    </source>
</reference>
<dbReference type="VEuPathDB" id="MicrosporidiaDB:EDEG_02784"/>
<dbReference type="EMBL" id="AFBI03000054">
    <property type="protein sequence ID" value="EJW02843.1"/>
    <property type="molecule type" value="Genomic_DNA"/>
</dbReference>